<dbReference type="PANTHER" id="PTHR12269:SF1">
    <property type="entry name" value="EUKARYOTIC TRANSLATION INITIATION FACTOR 4E TRANSPORTER"/>
    <property type="match status" value="1"/>
</dbReference>
<comment type="subcellular location">
    <subcellularLocation>
        <location evidence="1">Cytoplasm</location>
    </subcellularLocation>
</comment>
<dbReference type="AlphaFoldDB" id="A0A6J2TQ85"/>
<evidence type="ECO:0000313" key="5">
    <source>
        <dbReference type="RefSeq" id="XP_030377268.1"/>
    </source>
</evidence>
<feature type="region of interest" description="Disordered" evidence="3">
    <location>
        <begin position="279"/>
        <end position="298"/>
    </location>
</feature>
<dbReference type="InterPro" id="IPR018862">
    <property type="entry name" value="eIF4E-T"/>
</dbReference>
<feature type="compositionally biased region" description="Basic and acidic residues" evidence="3">
    <location>
        <begin position="40"/>
        <end position="54"/>
    </location>
</feature>
<evidence type="ECO:0000256" key="1">
    <source>
        <dbReference type="ARBA" id="ARBA00004496"/>
    </source>
</evidence>
<organism evidence="4 5">
    <name type="scientific">Drosophila lebanonensis</name>
    <name type="common">Fruit fly</name>
    <name type="synonym">Scaptodrosophila lebanonensis</name>
    <dbReference type="NCBI Taxonomy" id="7225"/>
    <lineage>
        <taxon>Eukaryota</taxon>
        <taxon>Metazoa</taxon>
        <taxon>Ecdysozoa</taxon>
        <taxon>Arthropoda</taxon>
        <taxon>Hexapoda</taxon>
        <taxon>Insecta</taxon>
        <taxon>Pterygota</taxon>
        <taxon>Neoptera</taxon>
        <taxon>Endopterygota</taxon>
        <taxon>Diptera</taxon>
        <taxon>Brachycera</taxon>
        <taxon>Muscomorpha</taxon>
        <taxon>Ephydroidea</taxon>
        <taxon>Drosophilidae</taxon>
        <taxon>Scaptodrosophila</taxon>
    </lineage>
</organism>
<feature type="region of interest" description="Disordered" evidence="3">
    <location>
        <begin position="1112"/>
        <end position="1180"/>
    </location>
</feature>
<dbReference type="PANTHER" id="PTHR12269">
    <property type="entry name" value="EUKARYOTIC TRANSLATION INITIATION FACTOR 4E TRANSPORTER"/>
    <property type="match status" value="1"/>
</dbReference>
<protein>
    <submittedName>
        <fullName evidence="5">Protein cup</fullName>
    </submittedName>
</protein>
<dbReference type="GO" id="GO:0005634">
    <property type="term" value="C:nucleus"/>
    <property type="evidence" value="ECO:0007669"/>
    <property type="project" value="TreeGrafter"/>
</dbReference>
<evidence type="ECO:0000256" key="3">
    <source>
        <dbReference type="SAM" id="MobiDB-lite"/>
    </source>
</evidence>
<feature type="compositionally biased region" description="Pro residues" evidence="3">
    <location>
        <begin position="91"/>
        <end position="100"/>
    </location>
</feature>
<keyword evidence="4" id="KW-1185">Reference proteome</keyword>
<evidence type="ECO:0000256" key="2">
    <source>
        <dbReference type="ARBA" id="ARBA00022490"/>
    </source>
</evidence>
<accession>A0A6J2TQ85</accession>
<dbReference type="OrthoDB" id="8916892at2759"/>
<dbReference type="Pfam" id="PF10477">
    <property type="entry name" value="EIF4E-T"/>
    <property type="match status" value="1"/>
</dbReference>
<feature type="region of interest" description="Disordered" evidence="3">
    <location>
        <begin position="1237"/>
        <end position="1258"/>
    </location>
</feature>
<evidence type="ECO:0000313" key="4">
    <source>
        <dbReference type="Proteomes" id="UP000504634"/>
    </source>
</evidence>
<dbReference type="GeneID" id="115626144"/>
<dbReference type="RefSeq" id="XP_030377268.1">
    <property type="nucleotide sequence ID" value="XM_030521408.1"/>
</dbReference>
<feature type="region of interest" description="Disordered" evidence="3">
    <location>
        <begin position="77"/>
        <end position="100"/>
    </location>
</feature>
<feature type="compositionally biased region" description="Low complexity" evidence="3">
    <location>
        <begin position="1158"/>
        <end position="1169"/>
    </location>
</feature>
<feature type="compositionally biased region" description="Low complexity" evidence="3">
    <location>
        <begin position="1116"/>
        <end position="1125"/>
    </location>
</feature>
<dbReference type="Proteomes" id="UP000504634">
    <property type="component" value="Unplaced"/>
</dbReference>
<dbReference type="GO" id="GO:0036464">
    <property type="term" value="C:cytoplasmic ribonucleoprotein granule"/>
    <property type="evidence" value="ECO:0007669"/>
    <property type="project" value="UniProtKB-ARBA"/>
</dbReference>
<gene>
    <name evidence="5" type="primary">LOC115626144</name>
</gene>
<keyword evidence="2" id="KW-0963">Cytoplasm</keyword>
<feature type="region of interest" description="Disordered" evidence="3">
    <location>
        <begin position="697"/>
        <end position="716"/>
    </location>
</feature>
<feature type="region of interest" description="Disordered" evidence="3">
    <location>
        <begin position="1"/>
        <end position="54"/>
    </location>
</feature>
<dbReference type="GO" id="GO:0003729">
    <property type="term" value="F:mRNA binding"/>
    <property type="evidence" value="ECO:0007669"/>
    <property type="project" value="TreeGrafter"/>
</dbReference>
<sequence length="1258" mass="141488">MSESSMQMAEIQTEGVSGNKTIKPEENGAGAVETKLMRPMSERSECLSQEPKEQRKVIRKLINPVVVNNTDVATETEKLLTPVDTSKSVHLPPPPPPPTPVQAPLPTTQPILLQATMALQAEEDESFTEKWEDPCAPPPPPPMPSNTFLSAGFGFLKLGATKLKDALEEAIAKMEIAKRQDQDTSCLMLDEIKVDAMEMSPRSSNDVSVVSASKFSNALIVHPKWNKSAAILQIERTIKVGHLLAKQNKVQATISSEAIPLHPVGVASVATVAPVPKTRVSKTPKAGSTEAPPESDEGLSLQVLSARASTPYTQPTTMLSCTAVSCDLEHESQHMSPTKVEQIKKLPTALESTSQQPMKRLSSVATAKPGNLRQPKSRLLSTSQSGNTYIFQYTRVHLLEIRNEMISALVHCAKESMSFMPRIATCDDIELEARLRRMNLWRTVGDHGHAVRGSSGFRSSSNFKPPRYINNVAIAECMPAFYKNKTKQQIVNDESIIQSQPPQAEFQDPAIVNQRRIGSGRLPYSKMSFNHIDYNQSYNSKPFMDDTDTKHNKGNMSGLQFFDNGNMNTTNTKNASSMGGNQAITHTKARNENEIMGTNDSVEDLHQANENYVKRVMSGFLVVSKPKSRETDDRHHRRYRNQNEEPEWFSCGPTSRLDTIELCGFDEDEEKMLKEGKADMNGHMLSDEDKEHSMHKTHKMDHSKYKWQPTSDSNGITRNKFMAKNDTNNNSNTENLNKMHLDVEMQMKDDKQNVRQFQYDKFNPNKQSFEGNNYRRVVGGDDGHNIPRPLQNKQQGHFNNNSKFMSFFGKKNAQQAHERFEKNSSSSSLNEFFKQTIVHNQNQNHNNGTNVSNKAHVEHKSQQMQSVDQLEAKWRRNSLTAVGDLTTNTLSNGNNNNNADSFQKLIGALSMNKPQSLQTMPPPLTNDAISSFILQQQQYQQQQQKQQVLIQQQQQQTAYLASLQLKAILGRADTQLLLLRLTKGEISKHGLLVQLANPRLSHTDREAITAVLQFTNTQQQQQQHQQQLEMLSSTVIANQLQNLHNLAVVQQTIAARMQQQQQLPMQQQQQQTQPQQVSHEDLQTHANIIMRNALLKRKMEEQSSKLLNFQMAPNKQQQPQQQQHQQHQRVARSMPTHDSNTLLNALLSGGNHHQSTASMMQSHQQLQQQRRTNKSTHGDSNVRFVENANFQTGETAQTHFPLTNNNSNGMHGLQISAQHQHQQQPKIKNNNNVISFNKSHIPSAQPVPMMSNGGDELH</sequence>
<dbReference type="GO" id="GO:0017148">
    <property type="term" value="P:negative regulation of translation"/>
    <property type="evidence" value="ECO:0007669"/>
    <property type="project" value="TreeGrafter"/>
</dbReference>
<proteinExistence type="predicted"/>
<name>A0A6J2TQ85_DROLE</name>
<reference evidence="5" key="1">
    <citation type="submission" date="2025-08" db="UniProtKB">
        <authorList>
            <consortium name="RefSeq"/>
        </authorList>
    </citation>
    <scope>IDENTIFICATION</scope>
    <source>
        <strain evidence="5">11010-0011.00</strain>
        <tissue evidence="5">Whole body</tissue>
    </source>
</reference>